<evidence type="ECO:0000313" key="1">
    <source>
        <dbReference type="EMBL" id="MEQ2185867.1"/>
    </source>
</evidence>
<organism evidence="1 2">
    <name type="scientific">Goodea atripinnis</name>
    <dbReference type="NCBI Taxonomy" id="208336"/>
    <lineage>
        <taxon>Eukaryota</taxon>
        <taxon>Metazoa</taxon>
        <taxon>Chordata</taxon>
        <taxon>Craniata</taxon>
        <taxon>Vertebrata</taxon>
        <taxon>Euteleostomi</taxon>
        <taxon>Actinopterygii</taxon>
        <taxon>Neopterygii</taxon>
        <taxon>Teleostei</taxon>
        <taxon>Neoteleostei</taxon>
        <taxon>Acanthomorphata</taxon>
        <taxon>Ovalentaria</taxon>
        <taxon>Atherinomorphae</taxon>
        <taxon>Cyprinodontiformes</taxon>
        <taxon>Goodeidae</taxon>
        <taxon>Goodea</taxon>
    </lineage>
</organism>
<proteinExistence type="predicted"/>
<evidence type="ECO:0000313" key="2">
    <source>
        <dbReference type="Proteomes" id="UP001476798"/>
    </source>
</evidence>
<comment type="caution">
    <text evidence="1">The sequence shown here is derived from an EMBL/GenBank/DDBJ whole genome shotgun (WGS) entry which is preliminary data.</text>
</comment>
<reference evidence="1 2" key="1">
    <citation type="submission" date="2021-06" db="EMBL/GenBank/DDBJ databases">
        <authorList>
            <person name="Palmer J.M."/>
        </authorList>
    </citation>
    <scope>NUCLEOTIDE SEQUENCE [LARGE SCALE GENOMIC DNA]</scope>
    <source>
        <strain evidence="1 2">GA_2019</strain>
        <tissue evidence="1">Muscle</tissue>
    </source>
</reference>
<dbReference type="EMBL" id="JAHRIO010082292">
    <property type="protein sequence ID" value="MEQ2185867.1"/>
    <property type="molecule type" value="Genomic_DNA"/>
</dbReference>
<dbReference type="Proteomes" id="UP001476798">
    <property type="component" value="Unassembled WGS sequence"/>
</dbReference>
<protein>
    <submittedName>
        <fullName evidence="1">Uncharacterized protein</fullName>
    </submittedName>
</protein>
<sequence length="98" mass="10783">MYCVSAASSVHADAVRTGRPLFLDPKHDYQNGLTPRTQRDVRDIGGAYSSVGNGAEPNKKRGRPLAWVRSRRIFRGRTVALNGGRVKVYLDAEQLSGL</sequence>
<name>A0ABV0PQU6_9TELE</name>
<keyword evidence="2" id="KW-1185">Reference proteome</keyword>
<gene>
    <name evidence="1" type="ORF">GOODEAATRI_022595</name>
</gene>
<accession>A0ABV0PQU6</accession>